<gene>
    <name evidence="1" type="ORF">CL6EHI_197080</name>
</gene>
<sequence>MQNHEIMIRYIEEYPVENIDEIRFFLNNADLRDEEIEEIIRVLTQMAMKADKESLKCITLYIHLLMERLITETQFVRHPIKHDGWKKLRLDPSFMNSKMLKMPIDIQIFLSKLFDKEEVMKRIKSNDIDISLKKRITSLIQWYPKEMQCVESPDYMKINDMIVKEKNNENYQISLKELYTVDGLDEMKLVGLLLVYGIVHNKKAILEEMDHLIQHLVNKPLGIYFTKYFVQTLRNYKEEICQETMEIIENGNAIKTIIYSLGEDLILLKPYNAKSIFYSLIQLFPKTSIQEILKISQVIDFTDDNIFLVQIGVINIFVLMIQEMIKMSHEEMINIIQMISQFIIKHQNIKIIQLFCDFIYASWKLIQQKGIYETIIYEVIVTTTKNILEGIIPVNDKNRKNLSNVYLLLFSEKHEYCQRILNMIIDKCIEKNIDMEHIQYIFIGCNQSMKWSEKITQFCIEELIEKKEIKEENTKRSIMLLRLLKSGMNKEMIIKNEEVYYQIFDSFIKYDILKTVIDEVKGIFINTLLYSYNKDKNDHKLIEIFHRYMKHCIISHLDCLYDFVMNNCIDKEQQTYIYQEVQKIKIDQTTLYFMNKCFKDELQILIERMTIIGRKLSSMKQEEKLQEIYYGIIENCIKRNPHNTLIDEGNMLIDNEIYNIINRDFISIELSEMNEEIESLDRIFEIYLILSKELNRPITNKSLLTTKQKKLNSIPIEYFIGGNIFNNSVDYLIQRIEDINIKKVIQLMKKDTLGVMDETSMIEMLLKSLNNQYICSNLTNGFKVFNQLMRCIPLTFNNMSQLFNSINQYCKTKKELLVDDNIYQFIDYSLQINKETSATVSFILLMTISLVINSIEKQPHSKIINNDRNEFIKENNEIMNIIYCGYNDVFDSYKIKVIDNEIHNNKINEILQKNCTYQMLEKCIETPFIYDYPKSIPLKQNIFIILYHFFTFKEVKNIIEVITNKYEPENKGKFYILQGLIAGIKSFGVEERLECQEYILSHCVDWLQVINSNHENIMHNFIKNDYTLLKEIYSRCIKSIIKGNYNKTIILFVIKYSFCNYSLIETTVNTLFNGTVICGCYKEDISKFIHILINDNRFNKQIIKLLLQILKDNNKPTSNTTLNANINVIFNAIDIINSNTIELYIETIHTLSTLYPFDNSKILKPISMVKKEVQSQFVEKIQQLYFDSDKNGKLLVLDTLCSMNNLDFVNQLNFNKMMNTNNFIVNSCCSDLMTHYVQKTNDIEFCEKIIEKQLDNNISNEHLYITALSCIVLSRTLFITNSIKSAVHQLLQFKPKNSQIKKYCNNTLMSFRRKFGQLLKYDKSIFSEDDMELLSLQAIPWYMA</sequence>
<proteinExistence type="predicted"/>
<dbReference type="Proteomes" id="UP000078387">
    <property type="component" value="Unassembled WGS sequence"/>
</dbReference>
<dbReference type="VEuPathDB" id="AmoebaDB:EHI8A_018130"/>
<protein>
    <submittedName>
        <fullName evidence="1">Uncharacterized protein</fullName>
    </submittedName>
</protein>
<evidence type="ECO:0000313" key="2">
    <source>
        <dbReference type="Proteomes" id="UP000078387"/>
    </source>
</evidence>
<name>A0A5K1UGW3_ENTHI</name>
<organism evidence="1 2">
    <name type="scientific">Entamoeba histolytica</name>
    <dbReference type="NCBI Taxonomy" id="5759"/>
    <lineage>
        <taxon>Eukaryota</taxon>
        <taxon>Amoebozoa</taxon>
        <taxon>Evosea</taxon>
        <taxon>Archamoebae</taxon>
        <taxon>Mastigamoebida</taxon>
        <taxon>Entamoebidae</taxon>
        <taxon>Entamoeba</taxon>
    </lineage>
</organism>
<dbReference type="VEuPathDB" id="AmoebaDB:EHI5A_028280"/>
<dbReference type="VEuPathDB" id="AmoebaDB:EHI_197080"/>
<dbReference type="VEuPathDB" id="AmoebaDB:KM1_030910"/>
<reference evidence="1 2" key="1">
    <citation type="submission" date="2016-05" db="EMBL/GenBank/DDBJ databases">
        <title>First whole genome sequencing of Entamoeba histolytica HM1:IMSS-clone-6.</title>
        <authorList>
            <person name="Mukherjee Avik.K."/>
            <person name="Izumyama S."/>
            <person name="Nakada-Tsukui K."/>
            <person name="Nozaki T."/>
        </authorList>
    </citation>
    <scope>NUCLEOTIDE SEQUENCE [LARGE SCALE GENOMIC DNA]</scope>
    <source>
        <strain evidence="1 2">HM1:IMSS clone 6</strain>
    </source>
</reference>
<evidence type="ECO:0000313" key="1">
    <source>
        <dbReference type="EMBL" id="GAT92612.1"/>
    </source>
</evidence>
<dbReference type="VEuPathDB" id="AmoebaDB:EHI7A_035060"/>
<dbReference type="EMBL" id="BDEQ01000001">
    <property type="protein sequence ID" value="GAT92612.1"/>
    <property type="molecule type" value="Genomic_DNA"/>
</dbReference>
<comment type="caution">
    <text evidence="1">The sequence shown here is derived from an EMBL/GenBank/DDBJ whole genome shotgun (WGS) entry which is preliminary data.</text>
</comment>
<accession>A0A5K1UGW3</accession>
<dbReference type="OMA" id="LMIPEMI"/>